<dbReference type="GO" id="GO:2000028">
    <property type="term" value="P:regulation of photoperiodism, flowering"/>
    <property type="evidence" value="ECO:0007669"/>
    <property type="project" value="InterPro"/>
</dbReference>
<keyword evidence="2" id="KW-1185">Reference proteome</keyword>
<dbReference type="PANTHER" id="PTHR34281:SF7">
    <property type="entry name" value="PROTEIN EARLY FLOWERING 3"/>
    <property type="match status" value="1"/>
</dbReference>
<dbReference type="AlphaFoldDB" id="A0A5J5BIJ5"/>
<accession>A0A5J5BIJ5</accession>
<gene>
    <name evidence="1" type="ORF">F0562_023398</name>
</gene>
<evidence type="ECO:0000313" key="1">
    <source>
        <dbReference type="EMBL" id="KAA8542466.1"/>
    </source>
</evidence>
<name>A0A5J5BIJ5_9ASTE</name>
<dbReference type="InterPro" id="IPR039319">
    <property type="entry name" value="ELF3-like"/>
</dbReference>
<evidence type="ECO:0008006" key="3">
    <source>
        <dbReference type="Google" id="ProtNLM"/>
    </source>
</evidence>
<sequence>MLMDSFSSSLAKDIVSEQAKGAQGSLNQKKRSSLVNGLWRSHDPNAQSYQKYRALQENKVFRDGASAQPKRAIENRNTSTLEGVSCFRPSLRDNHRSPHKLENIGEFNEDWEIGSLQVGDVDRNGDISDTSVVDSISGSDISLDDSVGGIRQKKFWIARSAMVNHQREFAEQVFELHRLIKVQSLLAGSPGLLLNDKRCLGKPSSGMSPVKKLPRENLLEPPPLIFSLKDDSQKLNTSAECAVENAIQKLPLPSLNDDTSKGFVIQQSNYEPYLRNAPSAFIATDAKVEPPCIHPQPGSQWLVPVLSPFEGLVYKPCTGPSPPTAGFMEPVYSSCGPMRSTPACGDFLNIAYGIPAAPHQGIRTLPGTPSLSQTYFPPVPSSVVEQVSSYARAQSNSQDNQLSMGDINFSMPYQSLCNMSSQKSGVISCCERNLLSSKGSELQGSAASSPERVQGDPLPLFSTAPTVQLSDQPAWSHSTEQRTPVIKVVPHSPRSACKSAAQIFQSIQDERKQYDSLG</sequence>
<dbReference type="EMBL" id="CM018035">
    <property type="protein sequence ID" value="KAA8542466.1"/>
    <property type="molecule type" value="Genomic_DNA"/>
</dbReference>
<dbReference type="PANTHER" id="PTHR34281">
    <property type="entry name" value="PROTEIN EARLY FLOWERING 3"/>
    <property type="match status" value="1"/>
</dbReference>
<dbReference type="Proteomes" id="UP000325577">
    <property type="component" value="Linkage Group LG12"/>
</dbReference>
<proteinExistence type="predicted"/>
<dbReference type="OrthoDB" id="1939092at2759"/>
<organism evidence="1 2">
    <name type="scientific">Nyssa sinensis</name>
    <dbReference type="NCBI Taxonomy" id="561372"/>
    <lineage>
        <taxon>Eukaryota</taxon>
        <taxon>Viridiplantae</taxon>
        <taxon>Streptophyta</taxon>
        <taxon>Embryophyta</taxon>
        <taxon>Tracheophyta</taxon>
        <taxon>Spermatophyta</taxon>
        <taxon>Magnoliopsida</taxon>
        <taxon>eudicotyledons</taxon>
        <taxon>Gunneridae</taxon>
        <taxon>Pentapetalae</taxon>
        <taxon>asterids</taxon>
        <taxon>Cornales</taxon>
        <taxon>Nyssaceae</taxon>
        <taxon>Nyssa</taxon>
    </lineage>
</organism>
<protein>
    <recommendedName>
        <fullName evidence="3">Protein EARLY FLOWERING 3</fullName>
    </recommendedName>
</protein>
<evidence type="ECO:0000313" key="2">
    <source>
        <dbReference type="Proteomes" id="UP000325577"/>
    </source>
</evidence>
<reference evidence="1 2" key="1">
    <citation type="submission" date="2019-09" db="EMBL/GenBank/DDBJ databases">
        <title>A chromosome-level genome assembly of the Chinese tupelo Nyssa sinensis.</title>
        <authorList>
            <person name="Yang X."/>
            <person name="Kang M."/>
            <person name="Yang Y."/>
            <person name="Xiong H."/>
            <person name="Wang M."/>
            <person name="Zhang Z."/>
            <person name="Wang Z."/>
            <person name="Wu H."/>
            <person name="Ma T."/>
            <person name="Liu J."/>
            <person name="Xi Z."/>
        </authorList>
    </citation>
    <scope>NUCLEOTIDE SEQUENCE [LARGE SCALE GENOMIC DNA]</scope>
    <source>
        <strain evidence="1">J267</strain>
        <tissue evidence="1">Leaf</tissue>
    </source>
</reference>